<dbReference type="VEuPathDB" id="FungiDB:GGTG_08627"/>
<reference evidence="1" key="3">
    <citation type="submission" date="2010-09" db="EMBL/GenBank/DDBJ databases">
        <title>Annotation of Gaeumannomyces graminis var. tritici R3-111a-1.</title>
        <authorList>
            <consortium name="The Broad Institute Genome Sequencing Platform"/>
            <person name="Ma L.-J."/>
            <person name="Dead R."/>
            <person name="Young S.K."/>
            <person name="Zeng Q."/>
            <person name="Gargeya S."/>
            <person name="Fitzgerald M."/>
            <person name="Haas B."/>
            <person name="Abouelleil A."/>
            <person name="Alvarado L."/>
            <person name="Arachchi H.M."/>
            <person name="Berlin A."/>
            <person name="Brown A."/>
            <person name="Chapman S.B."/>
            <person name="Chen Z."/>
            <person name="Dunbar C."/>
            <person name="Freedman E."/>
            <person name="Gearin G."/>
            <person name="Gellesch M."/>
            <person name="Goldberg J."/>
            <person name="Griggs A."/>
            <person name="Gujja S."/>
            <person name="Heiman D."/>
            <person name="Howarth C."/>
            <person name="Larson L."/>
            <person name="Lui A."/>
            <person name="MacDonald P.J.P."/>
            <person name="Mehta T."/>
            <person name="Montmayeur A."/>
            <person name="Murphy C."/>
            <person name="Neiman D."/>
            <person name="Pearson M."/>
            <person name="Priest M."/>
            <person name="Roberts A."/>
            <person name="Saif S."/>
            <person name="Shea T."/>
            <person name="Shenoy N."/>
            <person name="Sisk P."/>
            <person name="Stolte C."/>
            <person name="Sykes S."/>
            <person name="Yandava C."/>
            <person name="Wortman J."/>
            <person name="Nusbaum C."/>
            <person name="Birren B."/>
        </authorList>
    </citation>
    <scope>NUCLEOTIDE SEQUENCE</scope>
    <source>
        <strain evidence="1">R3-111a-1</strain>
    </source>
</reference>
<sequence>MTARTIRVSPLPAAAAPLDMDPTRALVSNSFHAVSYKSQTLSTLYTSVIGDNLRFNALNVARRRRQEDTGDGSSSGGRQAGEQDVLTGLQGALEVVLDSLLGAVGAAQIMLTRDTRPAAAATLVVEAVRFGEPAFV</sequence>
<dbReference type="EMBL" id="GL385398">
    <property type="protein sequence ID" value="EJT74789.1"/>
    <property type="molecule type" value="Genomic_DNA"/>
</dbReference>
<evidence type="ECO:0000313" key="2">
    <source>
        <dbReference type="EnsemblFungi" id="EJT74789"/>
    </source>
</evidence>
<reference evidence="2" key="5">
    <citation type="submission" date="2018-04" db="UniProtKB">
        <authorList>
            <consortium name="EnsemblFungi"/>
        </authorList>
    </citation>
    <scope>IDENTIFICATION</scope>
    <source>
        <strain evidence="2">R3-111a-1</strain>
    </source>
</reference>
<dbReference type="RefSeq" id="XP_009224733.1">
    <property type="nucleotide sequence ID" value="XM_009226469.1"/>
</dbReference>
<protein>
    <submittedName>
        <fullName evidence="1 2">Uncharacterized protein</fullName>
    </submittedName>
</protein>
<dbReference type="Proteomes" id="UP000006039">
    <property type="component" value="Unassembled WGS sequence"/>
</dbReference>
<dbReference type="EnsemblFungi" id="EJT74789">
    <property type="protein sequence ID" value="EJT74789"/>
    <property type="gene ID" value="GGTG_08627"/>
</dbReference>
<reference evidence="3" key="1">
    <citation type="submission" date="2010-07" db="EMBL/GenBank/DDBJ databases">
        <title>The genome sequence of Gaeumannomyces graminis var. tritici strain R3-111a-1.</title>
        <authorList>
            <consortium name="The Broad Institute Genome Sequencing Platform"/>
            <person name="Ma L.-J."/>
            <person name="Dead R."/>
            <person name="Young S."/>
            <person name="Zeng Q."/>
            <person name="Koehrsen M."/>
            <person name="Alvarado L."/>
            <person name="Berlin A."/>
            <person name="Chapman S.B."/>
            <person name="Chen Z."/>
            <person name="Freedman E."/>
            <person name="Gellesch M."/>
            <person name="Goldberg J."/>
            <person name="Griggs A."/>
            <person name="Gujja S."/>
            <person name="Heilman E.R."/>
            <person name="Heiman D."/>
            <person name="Hepburn T."/>
            <person name="Howarth C."/>
            <person name="Jen D."/>
            <person name="Larson L."/>
            <person name="Mehta T."/>
            <person name="Neiman D."/>
            <person name="Pearson M."/>
            <person name="Roberts A."/>
            <person name="Saif S."/>
            <person name="Shea T."/>
            <person name="Shenoy N."/>
            <person name="Sisk P."/>
            <person name="Stolte C."/>
            <person name="Sykes S."/>
            <person name="Walk T."/>
            <person name="White J."/>
            <person name="Yandava C."/>
            <person name="Haas B."/>
            <person name="Nusbaum C."/>
            <person name="Birren B."/>
        </authorList>
    </citation>
    <scope>NUCLEOTIDE SEQUENCE [LARGE SCALE GENOMIC DNA]</scope>
    <source>
        <strain evidence="3">R3-111a-1</strain>
    </source>
</reference>
<dbReference type="AlphaFoldDB" id="J3P541"/>
<accession>J3P541</accession>
<reference evidence="2" key="4">
    <citation type="journal article" date="2015" name="G3 (Bethesda)">
        <title>Genome sequences of three phytopathogenic species of the Magnaporthaceae family of fungi.</title>
        <authorList>
            <person name="Okagaki L.H."/>
            <person name="Nunes C.C."/>
            <person name="Sailsbery J."/>
            <person name="Clay B."/>
            <person name="Brown D."/>
            <person name="John T."/>
            <person name="Oh Y."/>
            <person name="Young N."/>
            <person name="Fitzgerald M."/>
            <person name="Haas B.J."/>
            <person name="Zeng Q."/>
            <person name="Young S."/>
            <person name="Adiconis X."/>
            <person name="Fan L."/>
            <person name="Levin J.Z."/>
            <person name="Mitchell T.K."/>
            <person name="Okubara P.A."/>
            <person name="Farman M.L."/>
            <person name="Kohn L.M."/>
            <person name="Birren B."/>
            <person name="Ma L.-J."/>
            <person name="Dean R.A."/>
        </authorList>
    </citation>
    <scope>NUCLEOTIDE SEQUENCE</scope>
    <source>
        <strain evidence="2">R3-111a-1</strain>
    </source>
</reference>
<dbReference type="GeneID" id="20349085"/>
<name>J3P541_GAET3</name>
<reference evidence="1" key="2">
    <citation type="submission" date="2010-07" db="EMBL/GenBank/DDBJ databases">
        <authorList>
            <consortium name="The Broad Institute Genome Sequencing Platform"/>
            <consortium name="Broad Institute Genome Sequencing Center for Infectious Disease"/>
            <person name="Ma L.-J."/>
            <person name="Dead R."/>
            <person name="Young S."/>
            <person name="Zeng Q."/>
            <person name="Koehrsen M."/>
            <person name="Alvarado L."/>
            <person name="Berlin A."/>
            <person name="Chapman S.B."/>
            <person name="Chen Z."/>
            <person name="Freedman E."/>
            <person name="Gellesch M."/>
            <person name="Goldberg J."/>
            <person name="Griggs A."/>
            <person name="Gujja S."/>
            <person name="Heilman E.R."/>
            <person name="Heiman D."/>
            <person name="Hepburn T."/>
            <person name="Howarth C."/>
            <person name="Jen D."/>
            <person name="Larson L."/>
            <person name="Mehta T."/>
            <person name="Neiman D."/>
            <person name="Pearson M."/>
            <person name="Roberts A."/>
            <person name="Saif S."/>
            <person name="Shea T."/>
            <person name="Shenoy N."/>
            <person name="Sisk P."/>
            <person name="Stolte C."/>
            <person name="Sykes S."/>
            <person name="Walk T."/>
            <person name="White J."/>
            <person name="Yandava C."/>
            <person name="Haas B."/>
            <person name="Nusbaum C."/>
            <person name="Birren B."/>
        </authorList>
    </citation>
    <scope>NUCLEOTIDE SEQUENCE</scope>
    <source>
        <strain evidence="1">R3-111a-1</strain>
    </source>
</reference>
<keyword evidence="3" id="KW-1185">Reference proteome</keyword>
<gene>
    <name evidence="2" type="primary">20349085</name>
    <name evidence="1" type="ORF">GGTG_08627</name>
</gene>
<dbReference type="STRING" id="644352.J3P541"/>
<dbReference type="HOGENOM" id="CLU_1875572_0_0_1"/>
<evidence type="ECO:0000313" key="3">
    <source>
        <dbReference type="Proteomes" id="UP000006039"/>
    </source>
</evidence>
<dbReference type="OrthoDB" id="529273at2759"/>
<evidence type="ECO:0000313" key="1">
    <source>
        <dbReference type="EMBL" id="EJT74789.1"/>
    </source>
</evidence>
<organism evidence="1">
    <name type="scientific">Gaeumannomyces tritici (strain R3-111a-1)</name>
    <name type="common">Wheat and barley take-all root rot fungus</name>
    <name type="synonym">Gaeumannomyces graminis var. tritici</name>
    <dbReference type="NCBI Taxonomy" id="644352"/>
    <lineage>
        <taxon>Eukaryota</taxon>
        <taxon>Fungi</taxon>
        <taxon>Dikarya</taxon>
        <taxon>Ascomycota</taxon>
        <taxon>Pezizomycotina</taxon>
        <taxon>Sordariomycetes</taxon>
        <taxon>Sordariomycetidae</taxon>
        <taxon>Magnaporthales</taxon>
        <taxon>Magnaporthaceae</taxon>
        <taxon>Gaeumannomyces</taxon>
    </lineage>
</organism>
<proteinExistence type="predicted"/>